<name>A0ABR2V8I9_9PEZI</name>
<dbReference type="Proteomes" id="UP001408356">
    <property type="component" value="Unassembled WGS sequence"/>
</dbReference>
<proteinExistence type="predicted"/>
<gene>
    <name evidence="1" type="ORF">SUNI508_14059</name>
</gene>
<dbReference type="EMBL" id="JARVKF010000084">
    <property type="protein sequence ID" value="KAK9423229.1"/>
    <property type="molecule type" value="Genomic_DNA"/>
</dbReference>
<keyword evidence="2" id="KW-1185">Reference proteome</keyword>
<sequence>MLGYKPYHVIDIFQNGVPQNGVPQNGVPHIKPTIEAIGACQTGVGIYSRADFDKWFEGYDSFIGIPSFDLLEELLAAYPSAKFILTTRDPGAWLACMEKTIIPASTVHQFPLSLLNCFDSRMWNRFCLASSLDSTWVYSFFSSGDPRNDEDTV</sequence>
<dbReference type="SUPFAM" id="SSF52540">
    <property type="entry name" value="P-loop containing nucleoside triphosphate hydrolases"/>
    <property type="match status" value="1"/>
</dbReference>
<organism evidence="1 2">
    <name type="scientific">Seiridium unicorne</name>
    <dbReference type="NCBI Taxonomy" id="138068"/>
    <lineage>
        <taxon>Eukaryota</taxon>
        <taxon>Fungi</taxon>
        <taxon>Dikarya</taxon>
        <taxon>Ascomycota</taxon>
        <taxon>Pezizomycotina</taxon>
        <taxon>Sordariomycetes</taxon>
        <taxon>Xylariomycetidae</taxon>
        <taxon>Amphisphaeriales</taxon>
        <taxon>Sporocadaceae</taxon>
        <taxon>Seiridium</taxon>
    </lineage>
</organism>
<reference evidence="1 2" key="1">
    <citation type="journal article" date="2024" name="J. Plant Pathol.">
        <title>Sequence and assembly of the genome of Seiridium unicorne, isolate CBS 538.82, causal agent of cypress canker disease.</title>
        <authorList>
            <person name="Scali E."/>
            <person name="Rocca G.D."/>
            <person name="Danti R."/>
            <person name="Garbelotto M."/>
            <person name="Barberini S."/>
            <person name="Baroncelli R."/>
            <person name="Emiliani G."/>
        </authorList>
    </citation>
    <scope>NUCLEOTIDE SEQUENCE [LARGE SCALE GENOMIC DNA]</scope>
    <source>
        <strain evidence="1 2">BM-138-508</strain>
    </source>
</reference>
<protein>
    <submittedName>
        <fullName evidence="1">NAD dependent epimerase/dehydratase</fullName>
    </submittedName>
</protein>
<dbReference type="InterPro" id="IPR027417">
    <property type="entry name" value="P-loop_NTPase"/>
</dbReference>
<dbReference type="Gene3D" id="3.40.50.300">
    <property type="entry name" value="P-loop containing nucleotide triphosphate hydrolases"/>
    <property type="match status" value="1"/>
</dbReference>
<dbReference type="PANTHER" id="PTHR36978:SF4">
    <property type="entry name" value="P-LOOP CONTAINING NUCLEOSIDE TRIPHOSPHATE HYDROLASE PROTEIN"/>
    <property type="match status" value="1"/>
</dbReference>
<dbReference type="PANTHER" id="PTHR36978">
    <property type="entry name" value="P-LOOP CONTAINING NUCLEOTIDE TRIPHOSPHATE HYDROLASE"/>
    <property type="match status" value="1"/>
</dbReference>
<evidence type="ECO:0000313" key="1">
    <source>
        <dbReference type="EMBL" id="KAK9423229.1"/>
    </source>
</evidence>
<dbReference type="Pfam" id="PF17784">
    <property type="entry name" value="Sulfotransfer_4"/>
    <property type="match status" value="1"/>
</dbReference>
<comment type="caution">
    <text evidence="1">The sequence shown here is derived from an EMBL/GenBank/DDBJ whole genome shotgun (WGS) entry which is preliminary data.</text>
</comment>
<evidence type="ECO:0000313" key="2">
    <source>
        <dbReference type="Proteomes" id="UP001408356"/>
    </source>
</evidence>
<accession>A0ABR2V8I9</accession>
<dbReference type="InterPro" id="IPR040632">
    <property type="entry name" value="Sulfotransfer_4"/>
</dbReference>